<dbReference type="RefSeq" id="WP_224124981.1">
    <property type="nucleotide sequence ID" value="NZ_JAIQZJ010000016.1"/>
</dbReference>
<evidence type="ECO:0000313" key="1">
    <source>
        <dbReference type="EMBL" id="MBZ5740623.1"/>
    </source>
</evidence>
<evidence type="ECO:0008006" key="3">
    <source>
        <dbReference type="Google" id="ProtNLM"/>
    </source>
</evidence>
<dbReference type="Proteomes" id="UP000780875">
    <property type="component" value="Unassembled WGS sequence"/>
</dbReference>
<proteinExistence type="predicted"/>
<keyword evidence="2" id="KW-1185">Reference proteome</keyword>
<reference evidence="1 2" key="1">
    <citation type="submission" date="2021-09" db="EMBL/GenBank/DDBJ databases">
        <title>Whole genome sequence of Nocardioides sp. GBK3QG-3.</title>
        <authorList>
            <person name="Tuo L."/>
        </authorList>
    </citation>
    <scope>NUCLEOTIDE SEQUENCE [LARGE SCALE GENOMIC DNA]</scope>
    <source>
        <strain evidence="1 2">GBK3QG-3</strain>
    </source>
</reference>
<organism evidence="1 2">
    <name type="scientific">Nocardioides mangrovi</name>
    <dbReference type="NCBI Taxonomy" id="2874580"/>
    <lineage>
        <taxon>Bacteria</taxon>
        <taxon>Bacillati</taxon>
        <taxon>Actinomycetota</taxon>
        <taxon>Actinomycetes</taxon>
        <taxon>Propionibacteriales</taxon>
        <taxon>Nocardioidaceae</taxon>
        <taxon>Nocardioides</taxon>
    </lineage>
</organism>
<gene>
    <name evidence="1" type="ORF">K8U61_20800</name>
</gene>
<dbReference type="EMBL" id="JAIQZJ010000016">
    <property type="protein sequence ID" value="MBZ5740623.1"/>
    <property type="molecule type" value="Genomic_DNA"/>
</dbReference>
<evidence type="ECO:0000313" key="2">
    <source>
        <dbReference type="Proteomes" id="UP000780875"/>
    </source>
</evidence>
<dbReference type="PROSITE" id="PS51257">
    <property type="entry name" value="PROKAR_LIPOPROTEIN"/>
    <property type="match status" value="1"/>
</dbReference>
<sequence>MSGLRGAALFLGLVLVAGCGELHEPQPRTAAEVTRAPADAVGPYLTVSQARVREATECSAHGWLDPATRTRFRGVGFDPESHVRLTWSAPGAARARPVVIATVTASSSGQVDVVARTPRSPRSGHGLVRMTGLSARGTRLAMTSHPGAVRPCPVSRAAAP</sequence>
<protein>
    <recommendedName>
        <fullName evidence="3">Lipoprotein</fullName>
    </recommendedName>
</protein>
<name>A0ABS7UJ12_9ACTN</name>
<accession>A0ABS7UJ12</accession>
<comment type="caution">
    <text evidence="1">The sequence shown here is derived from an EMBL/GenBank/DDBJ whole genome shotgun (WGS) entry which is preliminary data.</text>
</comment>